<dbReference type="PROSITE" id="PS50931">
    <property type="entry name" value="HTH_LYSR"/>
    <property type="match status" value="1"/>
</dbReference>
<comment type="caution">
    <text evidence="6">The sequence shown here is derived from an EMBL/GenBank/DDBJ whole genome shotgun (WGS) entry which is preliminary data.</text>
</comment>
<gene>
    <name evidence="6" type="ORF">ACFQ2F_07145</name>
</gene>
<dbReference type="CDD" id="cd08438">
    <property type="entry name" value="PBP2_CidR"/>
    <property type="match status" value="1"/>
</dbReference>
<feature type="domain" description="HTH lysR-type" evidence="5">
    <location>
        <begin position="1"/>
        <end position="58"/>
    </location>
</feature>
<name>A0ABW3J8T0_9HYPH</name>
<evidence type="ECO:0000256" key="2">
    <source>
        <dbReference type="ARBA" id="ARBA00023015"/>
    </source>
</evidence>
<dbReference type="InterPro" id="IPR005119">
    <property type="entry name" value="LysR_subst-bd"/>
</dbReference>
<dbReference type="Gene3D" id="3.40.190.290">
    <property type="match status" value="1"/>
</dbReference>
<proteinExistence type="inferred from homology"/>
<dbReference type="PANTHER" id="PTHR30419:SF8">
    <property type="entry name" value="NITROGEN ASSIMILATION TRANSCRIPTIONAL ACTIVATOR-RELATED"/>
    <property type="match status" value="1"/>
</dbReference>
<keyword evidence="4" id="KW-0804">Transcription</keyword>
<dbReference type="SUPFAM" id="SSF53850">
    <property type="entry name" value="Periplasmic binding protein-like II"/>
    <property type="match status" value="1"/>
</dbReference>
<dbReference type="EMBL" id="JBHTJO010000001">
    <property type="protein sequence ID" value="MFD0986872.1"/>
    <property type="molecule type" value="Genomic_DNA"/>
</dbReference>
<evidence type="ECO:0000313" key="6">
    <source>
        <dbReference type="EMBL" id="MFD0986872.1"/>
    </source>
</evidence>
<accession>A0ABW3J8T0</accession>
<dbReference type="InterPro" id="IPR036388">
    <property type="entry name" value="WH-like_DNA-bd_sf"/>
</dbReference>
<evidence type="ECO:0000313" key="7">
    <source>
        <dbReference type="Proteomes" id="UP001597102"/>
    </source>
</evidence>
<protein>
    <submittedName>
        <fullName evidence="6">LysR family transcriptional regulator</fullName>
    </submittedName>
</protein>
<dbReference type="SUPFAM" id="SSF46785">
    <property type="entry name" value="Winged helix' DNA-binding domain"/>
    <property type="match status" value="1"/>
</dbReference>
<dbReference type="Pfam" id="PF00126">
    <property type="entry name" value="HTH_1"/>
    <property type="match status" value="1"/>
</dbReference>
<evidence type="ECO:0000259" key="5">
    <source>
        <dbReference type="PROSITE" id="PS50931"/>
    </source>
</evidence>
<evidence type="ECO:0000256" key="3">
    <source>
        <dbReference type="ARBA" id="ARBA00023125"/>
    </source>
</evidence>
<dbReference type="Gene3D" id="1.10.10.10">
    <property type="entry name" value="Winged helix-like DNA-binding domain superfamily/Winged helix DNA-binding domain"/>
    <property type="match status" value="1"/>
</dbReference>
<reference evidence="7" key="1">
    <citation type="journal article" date="2019" name="Int. J. Syst. Evol. Microbiol.">
        <title>The Global Catalogue of Microorganisms (GCM) 10K type strain sequencing project: providing services to taxonomists for standard genome sequencing and annotation.</title>
        <authorList>
            <consortium name="The Broad Institute Genomics Platform"/>
            <consortium name="The Broad Institute Genome Sequencing Center for Infectious Disease"/>
            <person name="Wu L."/>
            <person name="Ma J."/>
        </authorList>
    </citation>
    <scope>NUCLEOTIDE SEQUENCE [LARGE SCALE GENOMIC DNA]</scope>
    <source>
        <strain evidence="7">CCUG 61697</strain>
    </source>
</reference>
<dbReference type="Pfam" id="PF03466">
    <property type="entry name" value="LysR_substrate"/>
    <property type="match status" value="1"/>
</dbReference>
<dbReference type="RefSeq" id="WP_379087807.1">
    <property type="nucleotide sequence ID" value="NZ_JBHTJO010000001.1"/>
</dbReference>
<dbReference type="InterPro" id="IPR050950">
    <property type="entry name" value="HTH-type_LysR_regulators"/>
</dbReference>
<dbReference type="Proteomes" id="UP001597102">
    <property type="component" value="Unassembled WGS sequence"/>
</dbReference>
<sequence length="295" mass="32934">MELRKLRVFVEVVRQGGFSAAAETLFATQSTVSKSVRQLEDEIGMPLLNRIGHRITMTEAGEVVFRRAQQLLADREDLIAELDDIRGLRRGTLRLGLPPIGSSVLFAPVFTLYRKRYPGIDVSLVEHGGDRLDELLQAGEIDLAGSLLPIPEQEYDWQTVRCEPLVALLARGHPLKDAGPVTLKDLKDVPFILFESGFALNRIIIEACRAQGFEPQIVARSSQLDFVVELAAAGLGVAFLPRMIADERRRAAVDYVPLKGHETDWNLAVTWRRNGYLSKSAQAWLACLREIHQDV</sequence>
<dbReference type="PANTHER" id="PTHR30419">
    <property type="entry name" value="HTH-TYPE TRANSCRIPTIONAL REGULATOR YBHD"/>
    <property type="match status" value="1"/>
</dbReference>
<keyword evidence="3" id="KW-0238">DNA-binding</keyword>
<keyword evidence="2" id="KW-0805">Transcription regulation</keyword>
<dbReference type="InterPro" id="IPR036390">
    <property type="entry name" value="WH_DNA-bd_sf"/>
</dbReference>
<dbReference type="PRINTS" id="PR00039">
    <property type="entry name" value="HTHLYSR"/>
</dbReference>
<dbReference type="InterPro" id="IPR000847">
    <property type="entry name" value="LysR_HTH_N"/>
</dbReference>
<comment type="similarity">
    <text evidence="1">Belongs to the LysR transcriptional regulatory family.</text>
</comment>
<keyword evidence="7" id="KW-1185">Reference proteome</keyword>
<evidence type="ECO:0000256" key="4">
    <source>
        <dbReference type="ARBA" id="ARBA00023163"/>
    </source>
</evidence>
<evidence type="ECO:0000256" key="1">
    <source>
        <dbReference type="ARBA" id="ARBA00009437"/>
    </source>
</evidence>
<organism evidence="6 7">
    <name type="scientific">Methyloligella solikamskensis</name>
    <dbReference type="NCBI Taxonomy" id="1177756"/>
    <lineage>
        <taxon>Bacteria</taxon>
        <taxon>Pseudomonadati</taxon>
        <taxon>Pseudomonadota</taxon>
        <taxon>Alphaproteobacteria</taxon>
        <taxon>Hyphomicrobiales</taxon>
        <taxon>Hyphomicrobiaceae</taxon>
        <taxon>Methyloligella</taxon>
    </lineage>
</organism>